<feature type="transmembrane region" description="Helical" evidence="1">
    <location>
        <begin position="111"/>
        <end position="140"/>
    </location>
</feature>
<keyword evidence="1 2" id="KW-0812">Transmembrane</keyword>
<dbReference type="VEuPathDB" id="CryptoDB:GNI_084010"/>
<reference evidence="2" key="1">
    <citation type="submission" date="2013-12" db="EMBL/GenBank/DDBJ databases">
        <authorList>
            <person name="Omoto C.K."/>
            <person name="Sibley D."/>
            <person name="Venepally P."/>
            <person name="Hadjithomas M."/>
            <person name="Karamycheva S."/>
            <person name="Brunk B."/>
            <person name="Roos D."/>
            <person name="Caler E."/>
            <person name="Lorenzi H."/>
        </authorList>
    </citation>
    <scope>NUCLEOTIDE SEQUENCE</scope>
</reference>
<feature type="transmembrane region" description="Helical" evidence="1">
    <location>
        <begin position="56"/>
        <end position="74"/>
    </location>
</feature>
<accession>A0A023B656</accession>
<dbReference type="EMBL" id="AFNH02000631">
    <property type="protein sequence ID" value="EZG65162.1"/>
    <property type="molecule type" value="Genomic_DNA"/>
</dbReference>
<name>A0A023B656_GRENI</name>
<keyword evidence="1" id="KW-1133">Transmembrane helix</keyword>
<keyword evidence="3" id="KW-1185">Reference proteome</keyword>
<evidence type="ECO:0000313" key="2">
    <source>
        <dbReference type="EMBL" id="EZG65162.1"/>
    </source>
</evidence>
<organism evidence="2 3">
    <name type="scientific">Gregarina niphandrodes</name>
    <name type="common">Septate eugregarine</name>
    <dbReference type="NCBI Taxonomy" id="110365"/>
    <lineage>
        <taxon>Eukaryota</taxon>
        <taxon>Sar</taxon>
        <taxon>Alveolata</taxon>
        <taxon>Apicomplexa</taxon>
        <taxon>Conoidasida</taxon>
        <taxon>Gregarinasina</taxon>
        <taxon>Eugregarinorida</taxon>
        <taxon>Gregarinidae</taxon>
        <taxon>Gregarina</taxon>
    </lineage>
</organism>
<protein>
    <submittedName>
        <fullName evidence="2">Transmembrane protein</fullName>
    </submittedName>
</protein>
<dbReference type="RefSeq" id="XP_011134096.1">
    <property type="nucleotide sequence ID" value="XM_011135794.1"/>
</dbReference>
<gene>
    <name evidence="2" type="ORF">GNI_084010</name>
</gene>
<feature type="transmembrane region" description="Helical" evidence="1">
    <location>
        <begin position="146"/>
        <end position="165"/>
    </location>
</feature>
<proteinExistence type="predicted"/>
<dbReference type="AlphaFoldDB" id="A0A023B656"/>
<evidence type="ECO:0000256" key="1">
    <source>
        <dbReference type="SAM" id="Phobius"/>
    </source>
</evidence>
<dbReference type="GeneID" id="22913018"/>
<dbReference type="Proteomes" id="UP000019763">
    <property type="component" value="Unassembled WGS sequence"/>
</dbReference>
<keyword evidence="1" id="KW-0472">Membrane</keyword>
<sequence>MKSVSIFRNAPPSPNDSVLTHASYPPSAPSVNTVLHGRAARPTRAQLLAIARRCEWSVFALVLSSVTAFCSLVLTKSTLAGFPMLAMAIAITFRGIPLVRRVAEGKETHGANVMFMCLMCLTAAVMTFFLWAVIFVTVVYTHPTPTPYILAVLVSMPLTSSAFFFT</sequence>
<comment type="caution">
    <text evidence="2">The sequence shown here is derived from an EMBL/GenBank/DDBJ whole genome shotgun (WGS) entry which is preliminary data.</text>
</comment>
<evidence type="ECO:0000313" key="3">
    <source>
        <dbReference type="Proteomes" id="UP000019763"/>
    </source>
</evidence>
<feature type="transmembrane region" description="Helical" evidence="1">
    <location>
        <begin position="80"/>
        <end position="99"/>
    </location>
</feature>